<dbReference type="Proteomes" id="UP000326877">
    <property type="component" value="Unassembled WGS sequence"/>
</dbReference>
<gene>
    <name evidence="2" type="ORF">BDV23DRAFT_163798</name>
</gene>
<evidence type="ECO:0000256" key="1">
    <source>
        <dbReference type="SAM" id="MobiDB-lite"/>
    </source>
</evidence>
<reference evidence="2" key="1">
    <citation type="submission" date="2019-04" db="EMBL/GenBank/DDBJ databases">
        <title>Friends and foes A comparative genomics studyof 23 Aspergillus species from section Flavi.</title>
        <authorList>
            <consortium name="DOE Joint Genome Institute"/>
            <person name="Kjaerbolling I."/>
            <person name="Vesth T."/>
            <person name="Frisvad J.C."/>
            <person name="Nybo J.L."/>
            <person name="Theobald S."/>
            <person name="Kildgaard S."/>
            <person name="Isbrandt T."/>
            <person name="Kuo A."/>
            <person name="Sato A."/>
            <person name="Lyhne E.K."/>
            <person name="Kogle M.E."/>
            <person name="Wiebenga A."/>
            <person name="Kun R.S."/>
            <person name="Lubbers R.J."/>
            <person name="Makela M.R."/>
            <person name="Barry K."/>
            <person name="Chovatia M."/>
            <person name="Clum A."/>
            <person name="Daum C."/>
            <person name="Haridas S."/>
            <person name="He G."/>
            <person name="LaButti K."/>
            <person name="Lipzen A."/>
            <person name="Mondo S."/>
            <person name="Riley R."/>
            <person name="Salamov A."/>
            <person name="Simmons B.A."/>
            <person name="Magnuson J.K."/>
            <person name="Henrissat B."/>
            <person name="Mortensen U.H."/>
            <person name="Larsen T.O."/>
            <person name="Devries R.P."/>
            <person name="Grigoriev I.V."/>
            <person name="Machida M."/>
            <person name="Baker S.E."/>
            <person name="Andersen M.R."/>
        </authorList>
    </citation>
    <scope>NUCLEOTIDE SEQUENCE [LARGE SCALE GENOMIC DNA]</scope>
    <source>
        <strain evidence="2">IBT 14317</strain>
    </source>
</reference>
<sequence>MPHIYSRDDNEIASAIEERIHAMRNYKAALRRRRASESAKYTEEIYDHGDHGGQVQHESHPVNQQDDETTRMISGLDAHRNNLIRDTGACLMENHEPAE</sequence>
<evidence type="ECO:0000313" key="2">
    <source>
        <dbReference type="EMBL" id="KAE8386124.1"/>
    </source>
</evidence>
<feature type="region of interest" description="Disordered" evidence="1">
    <location>
        <begin position="48"/>
        <end position="67"/>
    </location>
</feature>
<proteinExistence type="predicted"/>
<dbReference type="EMBL" id="ML735318">
    <property type="protein sequence ID" value="KAE8386124.1"/>
    <property type="molecule type" value="Genomic_DNA"/>
</dbReference>
<dbReference type="OrthoDB" id="4483481at2759"/>
<dbReference type="AlphaFoldDB" id="A0A5N7BWB1"/>
<name>A0A5N7BWB1_PETAA</name>
<organism evidence="2">
    <name type="scientific">Petromyces alliaceus</name>
    <name type="common">Aspergillus alliaceus</name>
    <dbReference type="NCBI Taxonomy" id="209559"/>
    <lineage>
        <taxon>Eukaryota</taxon>
        <taxon>Fungi</taxon>
        <taxon>Dikarya</taxon>
        <taxon>Ascomycota</taxon>
        <taxon>Pezizomycotina</taxon>
        <taxon>Eurotiomycetes</taxon>
        <taxon>Eurotiomycetidae</taxon>
        <taxon>Eurotiales</taxon>
        <taxon>Aspergillaceae</taxon>
        <taxon>Aspergillus</taxon>
        <taxon>Aspergillus subgen. Circumdati</taxon>
    </lineage>
</organism>
<accession>A0A5N7BWB1</accession>
<protein>
    <submittedName>
        <fullName evidence="2">Uncharacterized protein</fullName>
    </submittedName>
</protein>